<feature type="transmembrane region" description="Helical" evidence="1">
    <location>
        <begin position="6"/>
        <end position="27"/>
    </location>
</feature>
<evidence type="ECO:0000256" key="1">
    <source>
        <dbReference type="SAM" id="Phobius"/>
    </source>
</evidence>
<feature type="non-terminal residue" evidence="2">
    <location>
        <position position="80"/>
    </location>
</feature>
<keyword evidence="1" id="KW-0812">Transmembrane</keyword>
<reference evidence="2" key="1">
    <citation type="submission" date="2015-12" db="EMBL/GenBank/DDBJ databases">
        <title>Gene expression during late stages of embryo sac development: a critical building block for successful pollen-pistil interactions.</title>
        <authorList>
            <person name="Liu Y."/>
            <person name="Joly V."/>
            <person name="Sabar M."/>
            <person name="Matton D.P."/>
        </authorList>
    </citation>
    <scope>NUCLEOTIDE SEQUENCE</scope>
</reference>
<name>A0A0V0H5H7_SOLCH</name>
<evidence type="ECO:0000313" key="2">
    <source>
        <dbReference type="EMBL" id="JAP15666.1"/>
    </source>
</evidence>
<proteinExistence type="predicted"/>
<dbReference type="AlphaFoldDB" id="A0A0V0H5H7"/>
<dbReference type="EMBL" id="GEDG01024842">
    <property type="protein sequence ID" value="JAP15666.1"/>
    <property type="molecule type" value="Transcribed_RNA"/>
</dbReference>
<accession>A0A0V0H5H7</accession>
<protein>
    <submittedName>
        <fullName evidence="2">Putative ovule protein</fullName>
    </submittedName>
</protein>
<keyword evidence="1" id="KW-1133">Transmembrane helix</keyword>
<keyword evidence="1" id="KW-0472">Membrane</keyword>
<organism evidence="2">
    <name type="scientific">Solanum chacoense</name>
    <name type="common">Chaco potato</name>
    <dbReference type="NCBI Taxonomy" id="4108"/>
    <lineage>
        <taxon>Eukaryota</taxon>
        <taxon>Viridiplantae</taxon>
        <taxon>Streptophyta</taxon>
        <taxon>Embryophyta</taxon>
        <taxon>Tracheophyta</taxon>
        <taxon>Spermatophyta</taxon>
        <taxon>Magnoliopsida</taxon>
        <taxon>eudicotyledons</taxon>
        <taxon>Gunneridae</taxon>
        <taxon>Pentapetalae</taxon>
        <taxon>asterids</taxon>
        <taxon>lamiids</taxon>
        <taxon>Solanales</taxon>
        <taxon>Solanaceae</taxon>
        <taxon>Solanoideae</taxon>
        <taxon>Solaneae</taxon>
        <taxon>Solanum</taxon>
    </lineage>
</organism>
<sequence>MPNSRVIVFCGVLFCKITLIIILHVFCKIIFVSHLYFSIQCALASCCLLCDSHVLVICPLCQVPTLHPTSWSNQLKVWWI</sequence>